<dbReference type="Gene3D" id="3.30.1150.10">
    <property type="match status" value="1"/>
</dbReference>
<dbReference type="InterPro" id="IPR006260">
    <property type="entry name" value="TonB/TolA_C"/>
</dbReference>
<dbReference type="EMBL" id="UOFJ01000532">
    <property type="protein sequence ID" value="VAW70582.1"/>
    <property type="molecule type" value="Genomic_DNA"/>
</dbReference>
<dbReference type="GO" id="GO:0015891">
    <property type="term" value="P:siderophore transport"/>
    <property type="evidence" value="ECO:0007669"/>
    <property type="project" value="InterPro"/>
</dbReference>
<evidence type="ECO:0000256" key="2">
    <source>
        <dbReference type="ARBA" id="ARBA00006555"/>
    </source>
</evidence>
<name>A0A3B0Y5E4_9ZZZZ</name>
<evidence type="ECO:0000256" key="5">
    <source>
        <dbReference type="ARBA" id="ARBA00022519"/>
    </source>
</evidence>
<comment type="subcellular location">
    <subcellularLocation>
        <location evidence="1">Cell inner membrane</location>
        <topology evidence="1">Single-pass membrane protein</topology>
        <orientation evidence="1">Periplasmic side</orientation>
    </subcellularLocation>
</comment>
<feature type="region of interest" description="Disordered" evidence="10">
    <location>
        <begin position="47"/>
        <end position="107"/>
    </location>
</feature>
<evidence type="ECO:0000256" key="1">
    <source>
        <dbReference type="ARBA" id="ARBA00004383"/>
    </source>
</evidence>
<dbReference type="Pfam" id="PF03544">
    <property type="entry name" value="TonB_C"/>
    <property type="match status" value="1"/>
</dbReference>
<dbReference type="SUPFAM" id="SSF74653">
    <property type="entry name" value="TolA/TonB C-terminal domain"/>
    <property type="match status" value="1"/>
</dbReference>
<dbReference type="PANTHER" id="PTHR33446">
    <property type="entry name" value="PROTEIN TONB-RELATED"/>
    <property type="match status" value="1"/>
</dbReference>
<dbReference type="InterPro" id="IPR051045">
    <property type="entry name" value="TonB-dependent_transducer"/>
</dbReference>
<evidence type="ECO:0000256" key="6">
    <source>
        <dbReference type="ARBA" id="ARBA00022692"/>
    </source>
</evidence>
<dbReference type="GO" id="GO:0031992">
    <property type="term" value="F:energy transducer activity"/>
    <property type="evidence" value="ECO:0007669"/>
    <property type="project" value="InterPro"/>
</dbReference>
<reference evidence="12" key="1">
    <citation type="submission" date="2018-06" db="EMBL/GenBank/DDBJ databases">
        <authorList>
            <person name="Zhirakovskaya E."/>
        </authorList>
    </citation>
    <scope>NUCLEOTIDE SEQUENCE</scope>
</reference>
<comment type="similarity">
    <text evidence="2">Belongs to the TonB family.</text>
</comment>
<evidence type="ECO:0000256" key="10">
    <source>
        <dbReference type="SAM" id="MobiDB-lite"/>
    </source>
</evidence>
<keyword evidence="8" id="KW-1133">Transmembrane helix</keyword>
<dbReference type="InterPro" id="IPR037682">
    <property type="entry name" value="TonB_C"/>
</dbReference>
<evidence type="ECO:0000259" key="11">
    <source>
        <dbReference type="PROSITE" id="PS52015"/>
    </source>
</evidence>
<keyword evidence="5" id="KW-0997">Cell inner membrane</keyword>
<evidence type="ECO:0000256" key="9">
    <source>
        <dbReference type="ARBA" id="ARBA00023136"/>
    </source>
</evidence>
<keyword evidence="7" id="KW-0653">Protein transport</keyword>
<evidence type="ECO:0000256" key="3">
    <source>
        <dbReference type="ARBA" id="ARBA00022448"/>
    </source>
</evidence>
<keyword evidence="6" id="KW-0812">Transmembrane</keyword>
<organism evidence="12">
    <name type="scientific">hydrothermal vent metagenome</name>
    <dbReference type="NCBI Taxonomy" id="652676"/>
    <lineage>
        <taxon>unclassified sequences</taxon>
        <taxon>metagenomes</taxon>
        <taxon>ecological metagenomes</taxon>
    </lineage>
</organism>
<dbReference type="NCBIfam" id="TIGR01352">
    <property type="entry name" value="tonB_Cterm"/>
    <property type="match status" value="1"/>
</dbReference>
<dbReference type="PRINTS" id="PR01374">
    <property type="entry name" value="TONBPROTEIN"/>
</dbReference>
<accession>A0A3B0Y5E4</accession>
<keyword evidence="3" id="KW-0813">Transport</keyword>
<evidence type="ECO:0000256" key="7">
    <source>
        <dbReference type="ARBA" id="ARBA00022927"/>
    </source>
</evidence>
<protein>
    <recommendedName>
        <fullName evidence="11">TonB C-terminal domain-containing protein</fullName>
    </recommendedName>
</protein>
<dbReference type="GO" id="GO:0015031">
    <property type="term" value="P:protein transport"/>
    <property type="evidence" value="ECO:0007669"/>
    <property type="project" value="UniProtKB-KW"/>
</dbReference>
<feature type="compositionally biased region" description="Low complexity" evidence="10">
    <location>
        <begin position="78"/>
        <end position="96"/>
    </location>
</feature>
<gene>
    <name evidence="12" type="ORF">MNBD_GAMMA10-1271</name>
</gene>
<evidence type="ECO:0000256" key="8">
    <source>
        <dbReference type="ARBA" id="ARBA00022989"/>
    </source>
</evidence>
<dbReference type="InterPro" id="IPR003538">
    <property type="entry name" value="TonB"/>
</dbReference>
<dbReference type="AlphaFoldDB" id="A0A3B0Y5E4"/>
<sequence length="251" mass="27956">MKFSLFIFILVSALVHAAIINMQDEWVFSISEHPEQGSSILDIKITSKNNSSASRNSDEKKTPLPIKKPQPIRKKRLTTSSLTAPSPSESTPPASEVADKKKVSSPAETAITEKNTRVLKFVNQAIPEKTQPENLKNIAENIAENSASNTQKNNNDEILKALLNAELAKHFYYPRSAQRKNREGNVILAFTINSDGEIKNIHINKSSGYTILDNAAIKALRKIDANKGFARLLSGRSVEQMLPIRYKLLQY</sequence>
<proteinExistence type="inferred from homology"/>
<dbReference type="GO" id="GO:0005886">
    <property type="term" value="C:plasma membrane"/>
    <property type="evidence" value="ECO:0007669"/>
    <property type="project" value="UniProtKB-SubCell"/>
</dbReference>
<dbReference type="GO" id="GO:0030288">
    <property type="term" value="C:outer membrane-bounded periplasmic space"/>
    <property type="evidence" value="ECO:0007669"/>
    <property type="project" value="InterPro"/>
</dbReference>
<feature type="domain" description="TonB C-terminal" evidence="11">
    <location>
        <begin position="158"/>
        <end position="251"/>
    </location>
</feature>
<evidence type="ECO:0000313" key="12">
    <source>
        <dbReference type="EMBL" id="VAW70582.1"/>
    </source>
</evidence>
<keyword evidence="4" id="KW-1003">Cell membrane</keyword>
<keyword evidence="9" id="KW-0472">Membrane</keyword>
<dbReference type="GO" id="GO:0055085">
    <property type="term" value="P:transmembrane transport"/>
    <property type="evidence" value="ECO:0007669"/>
    <property type="project" value="InterPro"/>
</dbReference>
<dbReference type="PROSITE" id="PS52015">
    <property type="entry name" value="TONB_CTD"/>
    <property type="match status" value="1"/>
</dbReference>
<evidence type="ECO:0000256" key="4">
    <source>
        <dbReference type="ARBA" id="ARBA00022475"/>
    </source>
</evidence>